<dbReference type="STRING" id="431595.K3X9Z9"/>
<dbReference type="PANTHER" id="PTHR28004">
    <property type="entry name" value="ZGC:162816-RELATED"/>
    <property type="match status" value="1"/>
</dbReference>
<dbReference type="FunFam" id="3.20.20.10:FF:000016">
    <property type="entry name" value="D-serine dehydratase"/>
    <property type="match status" value="1"/>
</dbReference>
<dbReference type="Proteomes" id="UP000019132">
    <property type="component" value="Unassembled WGS sequence"/>
</dbReference>
<dbReference type="Pfam" id="PF14031">
    <property type="entry name" value="D-ser_dehydrat"/>
    <property type="match status" value="1"/>
</dbReference>
<dbReference type="InParanoid" id="K3X9Z9"/>
<keyword evidence="4" id="KW-0479">Metal-binding</keyword>
<reference evidence="13" key="3">
    <citation type="submission" date="2015-02" db="UniProtKB">
        <authorList>
            <consortium name="EnsemblProtists"/>
        </authorList>
    </citation>
    <scope>IDENTIFICATION</scope>
    <source>
        <strain evidence="13">DAOM BR144</strain>
    </source>
</reference>
<dbReference type="SUPFAM" id="SSF51419">
    <property type="entry name" value="PLP-binding barrel"/>
    <property type="match status" value="1"/>
</dbReference>
<sequence length="396" mass="43480">MREWMVTPSVVVDETRLQRNVQRMQQLANDHHVQLRPHVKTHKTVEITAMQLQAGACGITVAKPSEAHKFLHSGLKSLKSILVAYPVVQTAKIGKLLVAAQQFGMEVRMTIDSAAGIDAVEKAANSCDYQVKVLIHIDVGYHRVGLEEGDPKILEFTKRIEKSPNLEFTGLLSHAGHAYSCKTVEECAKIAETERSTLVRIKSSLEESGIAVPVVSVGSTLTEPARKSFVGITEIRPGNYVFLDRTPVNIGLFSIQDVSLGILVTVVSSNKYYFIVDAGSKVLSSDAPRAVEGGTFGTNCYGLAFYEKDFERLDKPPTQNKSVMADGHEITCFEVSKLSEEHGWIKQVEGIAPPPIGQRMIIFPNHACVVANLTDNLYIQGAQSKSWKVFARGCSQ</sequence>
<comment type="cofactor">
    <cofactor evidence="2">
        <name>Zn(2+)</name>
        <dbReference type="ChEBI" id="CHEBI:29105"/>
    </cofactor>
</comment>
<evidence type="ECO:0000313" key="13">
    <source>
        <dbReference type="EnsemblProtists" id="PYU1_T014048"/>
    </source>
</evidence>
<evidence type="ECO:0000256" key="5">
    <source>
        <dbReference type="ARBA" id="ARBA00022833"/>
    </source>
</evidence>
<evidence type="ECO:0000313" key="14">
    <source>
        <dbReference type="Proteomes" id="UP000019132"/>
    </source>
</evidence>
<comment type="cofactor">
    <cofactor evidence="1">
        <name>pyridoxal 5'-phosphate</name>
        <dbReference type="ChEBI" id="CHEBI:597326"/>
    </cofactor>
</comment>
<dbReference type="InterPro" id="IPR042208">
    <property type="entry name" value="D-ser_dehydrat-like_sf"/>
</dbReference>
<dbReference type="GO" id="GO:0036088">
    <property type="term" value="P:D-serine catabolic process"/>
    <property type="evidence" value="ECO:0007669"/>
    <property type="project" value="TreeGrafter"/>
</dbReference>
<accession>K3X9Z9</accession>
<dbReference type="VEuPathDB" id="FungiDB:PYU1_G014019"/>
<reference evidence="14" key="2">
    <citation type="submission" date="2010-04" db="EMBL/GenBank/DDBJ databases">
        <authorList>
            <person name="Buell R."/>
            <person name="Hamilton J."/>
            <person name="Hostetler J."/>
        </authorList>
    </citation>
    <scope>NUCLEOTIDE SEQUENCE [LARGE SCALE GENOMIC DNA]</scope>
    <source>
        <strain evidence="14">DAOM:BR144</strain>
    </source>
</reference>
<evidence type="ECO:0000256" key="6">
    <source>
        <dbReference type="ARBA" id="ARBA00022898"/>
    </source>
</evidence>
<dbReference type="eggNOG" id="ENOG502QRZ0">
    <property type="taxonomic scope" value="Eukaryota"/>
</dbReference>
<evidence type="ECO:0000256" key="11">
    <source>
        <dbReference type="ARBA" id="ARBA00075219"/>
    </source>
</evidence>
<proteinExistence type="inferred from homology"/>
<dbReference type="HOGENOM" id="CLU_031639_2_1_1"/>
<dbReference type="EnsemblProtists" id="PYU1_T014048">
    <property type="protein sequence ID" value="PYU1_T014048"/>
    <property type="gene ID" value="PYU1_G014019"/>
</dbReference>
<organism evidence="13 14">
    <name type="scientific">Globisporangium ultimum (strain ATCC 200006 / CBS 805.95 / DAOM BR144)</name>
    <name type="common">Pythium ultimum</name>
    <dbReference type="NCBI Taxonomy" id="431595"/>
    <lineage>
        <taxon>Eukaryota</taxon>
        <taxon>Sar</taxon>
        <taxon>Stramenopiles</taxon>
        <taxon>Oomycota</taxon>
        <taxon>Peronosporomycetes</taxon>
        <taxon>Pythiales</taxon>
        <taxon>Pythiaceae</taxon>
        <taxon>Globisporangium</taxon>
    </lineage>
</organism>
<dbReference type="SMART" id="SM01119">
    <property type="entry name" value="D-ser_dehydrat"/>
    <property type="match status" value="1"/>
</dbReference>
<evidence type="ECO:0000256" key="4">
    <source>
        <dbReference type="ARBA" id="ARBA00022723"/>
    </source>
</evidence>
<keyword evidence="6" id="KW-0663">Pyridoxal phosphate</keyword>
<keyword evidence="7" id="KW-0456">Lyase</keyword>
<keyword evidence="5" id="KW-0862">Zinc</keyword>
<dbReference type="InterPro" id="IPR026956">
    <property type="entry name" value="D-ser_dehydrat-like_dom"/>
</dbReference>
<dbReference type="GO" id="GO:0008721">
    <property type="term" value="F:D-serine ammonia-lyase activity"/>
    <property type="evidence" value="ECO:0007669"/>
    <property type="project" value="UniProtKB-EC"/>
</dbReference>
<dbReference type="EC" id="4.3.1.18" evidence="9"/>
<evidence type="ECO:0000256" key="3">
    <source>
        <dbReference type="ARBA" id="ARBA00005323"/>
    </source>
</evidence>
<evidence type="ECO:0000259" key="12">
    <source>
        <dbReference type="SMART" id="SM01119"/>
    </source>
</evidence>
<protein>
    <recommendedName>
        <fullName evidence="10">D-serine dehydratase</fullName>
        <ecNumber evidence="9">4.3.1.18</ecNumber>
    </recommendedName>
    <alternativeName>
        <fullName evidence="11">D-serine deaminase</fullName>
    </alternativeName>
</protein>
<dbReference type="Gene3D" id="3.20.20.10">
    <property type="entry name" value="Alanine racemase"/>
    <property type="match status" value="1"/>
</dbReference>
<comment type="catalytic activity">
    <reaction evidence="8">
        <text>D-serine = pyruvate + NH4(+)</text>
        <dbReference type="Rhea" id="RHEA:13977"/>
        <dbReference type="ChEBI" id="CHEBI:15361"/>
        <dbReference type="ChEBI" id="CHEBI:28938"/>
        <dbReference type="ChEBI" id="CHEBI:35247"/>
        <dbReference type="EC" id="4.3.1.18"/>
    </reaction>
    <physiologicalReaction direction="left-to-right" evidence="8">
        <dbReference type="Rhea" id="RHEA:13978"/>
    </physiologicalReaction>
</comment>
<dbReference type="EMBL" id="GL376616">
    <property type="status" value="NOT_ANNOTATED_CDS"/>
    <property type="molecule type" value="Genomic_DNA"/>
</dbReference>
<dbReference type="InterPro" id="IPR029066">
    <property type="entry name" value="PLP-binding_barrel"/>
</dbReference>
<comment type="similarity">
    <text evidence="3">Belongs to the DSD1 family.</text>
</comment>
<dbReference type="OMA" id="WPRFYGW"/>
<keyword evidence="14" id="KW-1185">Reference proteome</keyword>
<evidence type="ECO:0000256" key="10">
    <source>
        <dbReference type="ARBA" id="ARBA00069616"/>
    </source>
</evidence>
<evidence type="ECO:0000256" key="9">
    <source>
        <dbReference type="ARBA" id="ARBA00066349"/>
    </source>
</evidence>
<dbReference type="AlphaFoldDB" id="K3X9Z9"/>
<evidence type="ECO:0000256" key="7">
    <source>
        <dbReference type="ARBA" id="ARBA00023239"/>
    </source>
</evidence>
<name>K3X9Z9_GLOUD</name>
<reference evidence="14" key="1">
    <citation type="journal article" date="2010" name="Genome Biol.">
        <title>Genome sequence of the necrotrophic plant pathogen Pythium ultimum reveals original pathogenicity mechanisms and effector repertoire.</title>
        <authorList>
            <person name="Levesque C.A."/>
            <person name="Brouwer H."/>
            <person name="Cano L."/>
            <person name="Hamilton J.P."/>
            <person name="Holt C."/>
            <person name="Huitema E."/>
            <person name="Raffaele S."/>
            <person name="Robideau G.P."/>
            <person name="Thines M."/>
            <person name="Win J."/>
            <person name="Zerillo M.M."/>
            <person name="Beakes G.W."/>
            <person name="Boore J.L."/>
            <person name="Busam D."/>
            <person name="Dumas B."/>
            <person name="Ferriera S."/>
            <person name="Fuerstenberg S.I."/>
            <person name="Gachon C.M."/>
            <person name="Gaulin E."/>
            <person name="Govers F."/>
            <person name="Grenville-Briggs L."/>
            <person name="Horner N."/>
            <person name="Hostetler J."/>
            <person name="Jiang R.H."/>
            <person name="Johnson J."/>
            <person name="Krajaejun T."/>
            <person name="Lin H."/>
            <person name="Meijer H.J."/>
            <person name="Moore B."/>
            <person name="Morris P."/>
            <person name="Phuntmart V."/>
            <person name="Puiu D."/>
            <person name="Shetty J."/>
            <person name="Stajich J.E."/>
            <person name="Tripathy S."/>
            <person name="Wawra S."/>
            <person name="van West P."/>
            <person name="Whitty B.R."/>
            <person name="Coutinho P.M."/>
            <person name="Henrissat B."/>
            <person name="Martin F."/>
            <person name="Thomas P.D."/>
            <person name="Tyler B.M."/>
            <person name="De Vries R.P."/>
            <person name="Kamoun S."/>
            <person name="Yandell M."/>
            <person name="Tisserat N."/>
            <person name="Buell C.R."/>
        </authorList>
    </citation>
    <scope>NUCLEOTIDE SEQUENCE</scope>
    <source>
        <strain evidence="14">DAOM:BR144</strain>
    </source>
</reference>
<dbReference type="Pfam" id="PF01168">
    <property type="entry name" value="Ala_racemase_N"/>
    <property type="match status" value="1"/>
</dbReference>
<dbReference type="InterPro" id="IPR051466">
    <property type="entry name" value="D-amino_acid_metab_enzyme"/>
</dbReference>
<evidence type="ECO:0000256" key="8">
    <source>
        <dbReference type="ARBA" id="ARBA00051198"/>
    </source>
</evidence>
<dbReference type="GO" id="GO:0046872">
    <property type="term" value="F:metal ion binding"/>
    <property type="evidence" value="ECO:0007669"/>
    <property type="project" value="UniProtKB-KW"/>
</dbReference>
<evidence type="ECO:0000256" key="1">
    <source>
        <dbReference type="ARBA" id="ARBA00001933"/>
    </source>
</evidence>
<evidence type="ECO:0000256" key="2">
    <source>
        <dbReference type="ARBA" id="ARBA00001947"/>
    </source>
</evidence>
<dbReference type="PANTHER" id="PTHR28004:SF2">
    <property type="entry name" value="D-SERINE DEHYDRATASE"/>
    <property type="match status" value="1"/>
</dbReference>
<dbReference type="Gene3D" id="2.40.37.20">
    <property type="entry name" value="D-serine dehydratase-like domain"/>
    <property type="match status" value="1"/>
</dbReference>
<feature type="domain" description="D-serine dehydratase-like" evidence="12">
    <location>
        <begin position="259"/>
        <end position="381"/>
    </location>
</feature>
<dbReference type="InterPro" id="IPR001608">
    <property type="entry name" value="Ala_racemase_N"/>
</dbReference>